<dbReference type="HAMAP" id="MF_00143">
    <property type="entry name" value="UPF0114"/>
    <property type="match status" value="1"/>
</dbReference>
<evidence type="ECO:0000256" key="6">
    <source>
        <dbReference type="ARBA" id="ARBA00023136"/>
    </source>
</evidence>
<dbReference type="GO" id="GO:0005886">
    <property type="term" value="C:plasma membrane"/>
    <property type="evidence" value="ECO:0007669"/>
    <property type="project" value="UniProtKB-SubCell"/>
</dbReference>
<accession>A0A509EBC9</accession>
<evidence type="ECO:0000256" key="2">
    <source>
        <dbReference type="ARBA" id="ARBA00005774"/>
    </source>
</evidence>
<dbReference type="AlphaFoldDB" id="A0A509EBC9"/>
<gene>
    <name evidence="8" type="ORF">MET9862_02130</name>
</gene>
<organism evidence="8 9">
    <name type="scientific">Methylobacterium symbioticum</name>
    <dbReference type="NCBI Taxonomy" id="2584084"/>
    <lineage>
        <taxon>Bacteria</taxon>
        <taxon>Pseudomonadati</taxon>
        <taxon>Pseudomonadota</taxon>
        <taxon>Alphaproteobacteria</taxon>
        <taxon>Hyphomicrobiales</taxon>
        <taxon>Methylobacteriaceae</taxon>
        <taxon>Methylobacterium</taxon>
    </lineage>
</organism>
<dbReference type="OrthoDB" id="9783569at2"/>
<evidence type="ECO:0000256" key="1">
    <source>
        <dbReference type="ARBA" id="ARBA00004651"/>
    </source>
</evidence>
<dbReference type="EMBL" id="CABFPH010000024">
    <property type="protein sequence ID" value="VUD71547.1"/>
    <property type="molecule type" value="Genomic_DNA"/>
</dbReference>
<protein>
    <recommendedName>
        <fullName evidence="7">UPF0114 protein MET9862_02130</fullName>
    </recommendedName>
</protein>
<sequence length="169" mass="19109">MHNLERAFERALFACRWLLAPFYAALAIGLVVLLVKLLQELAHFILHAIESNEAQTILGVLTLVDLSFTASLLIIVMFSGYENFVSKFDHTDHKDWPEWMGTIDFTGLKLKLMSSIVAISAIQLLKSFMDVKAYTDRELYWLVGIHMVFVVSGILMALTDRIAAGHHDK</sequence>
<dbReference type="PANTHER" id="PTHR38596">
    <property type="entry name" value="UPF0114 PROTEIN YQHA"/>
    <property type="match status" value="1"/>
</dbReference>
<dbReference type="NCBIfam" id="TIGR00645">
    <property type="entry name" value="HI0507"/>
    <property type="match status" value="1"/>
</dbReference>
<evidence type="ECO:0000256" key="7">
    <source>
        <dbReference type="HAMAP-Rule" id="MF_00143"/>
    </source>
</evidence>
<dbReference type="PANTHER" id="PTHR38596:SF1">
    <property type="entry name" value="UPF0114 PROTEIN YQHA"/>
    <property type="match status" value="1"/>
</dbReference>
<keyword evidence="9" id="KW-1185">Reference proteome</keyword>
<feature type="transmembrane region" description="Helical" evidence="7">
    <location>
        <begin position="139"/>
        <end position="159"/>
    </location>
</feature>
<keyword evidence="3 7" id="KW-1003">Cell membrane</keyword>
<dbReference type="RefSeq" id="WP_142582975.1">
    <property type="nucleotide sequence ID" value="NZ_CABFPH010000024.1"/>
</dbReference>
<keyword evidence="4 7" id="KW-0812">Transmembrane</keyword>
<keyword evidence="5 7" id="KW-1133">Transmembrane helix</keyword>
<dbReference type="Pfam" id="PF03350">
    <property type="entry name" value="UPF0114"/>
    <property type="match status" value="1"/>
</dbReference>
<reference evidence="8 9" key="1">
    <citation type="submission" date="2019-06" db="EMBL/GenBank/DDBJ databases">
        <authorList>
            <person name="Rodrigo-Torres L."/>
            <person name="Arahal R. D."/>
            <person name="Lucena T."/>
        </authorList>
    </citation>
    <scope>NUCLEOTIDE SEQUENCE [LARGE SCALE GENOMIC DNA]</scope>
    <source>
        <strain evidence="8 9">SB0023/3</strain>
    </source>
</reference>
<name>A0A509EBC9_9HYPH</name>
<keyword evidence="6 7" id="KW-0472">Membrane</keyword>
<evidence type="ECO:0000313" key="9">
    <source>
        <dbReference type="Proteomes" id="UP000410984"/>
    </source>
</evidence>
<dbReference type="InterPro" id="IPR005134">
    <property type="entry name" value="UPF0114"/>
</dbReference>
<comment type="subcellular location">
    <subcellularLocation>
        <location evidence="1 7">Cell membrane</location>
        <topology evidence="1 7">Multi-pass membrane protein</topology>
    </subcellularLocation>
</comment>
<evidence type="ECO:0000256" key="4">
    <source>
        <dbReference type="ARBA" id="ARBA00022692"/>
    </source>
</evidence>
<dbReference type="InterPro" id="IPR020761">
    <property type="entry name" value="UPF0114_bac"/>
</dbReference>
<comment type="similarity">
    <text evidence="2 7">Belongs to the UPF0114 family.</text>
</comment>
<proteinExistence type="inferred from homology"/>
<feature type="transmembrane region" description="Helical" evidence="7">
    <location>
        <begin position="20"/>
        <end position="38"/>
    </location>
</feature>
<evidence type="ECO:0000313" key="8">
    <source>
        <dbReference type="EMBL" id="VUD71547.1"/>
    </source>
</evidence>
<evidence type="ECO:0000256" key="5">
    <source>
        <dbReference type="ARBA" id="ARBA00022989"/>
    </source>
</evidence>
<feature type="transmembrane region" description="Helical" evidence="7">
    <location>
        <begin position="58"/>
        <end position="81"/>
    </location>
</feature>
<dbReference type="Proteomes" id="UP000410984">
    <property type="component" value="Unassembled WGS sequence"/>
</dbReference>
<evidence type="ECO:0000256" key="3">
    <source>
        <dbReference type="ARBA" id="ARBA00022475"/>
    </source>
</evidence>